<comment type="caution">
    <text evidence="2">The sequence shown here is derived from an EMBL/GenBank/DDBJ whole genome shotgun (WGS) entry which is preliminary data.</text>
</comment>
<dbReference type="InterPro" id="IPR036866">
    <property type="entry name" value="RibonucZ/Hydroxyglut_hydro"/>
</dbReference>
<dbReference type="PANTHER" id="PTHR42663:SF6">
    <property type="entry name" value="HYDROLASE C777.06C-RELATED"/>
    <property type="match status" value="1"/>
</dbReference>
<gene>
    <name evidence="2" type="ORF">WH96_06475</name>
</gene>
<dbReference type="SMART" id="SM00849">
    <property type="entry name" value="Lactamase_B"/>
    <property type="match status" value="1"/>
</dbReference>
<name>A0A0H2MX44_9PROT</name>
<dbReference type="PANTHER" id="PTHR42663">
    <property type="entry name" value="HYDROLASE C777.06C-RELATED-RELATED"/>
    <property type="match status" value="1"/>
</dbReference>
<dbReference type="CDD" id="cd16279">
    <property type="entry name" value="metallo-hydrolase-like_MBL-fold"/>
    <property type="match status" value="1"/>
</dbReference>
<dbReference type="Proteomes" id="UP000035444">
    <property type="component" value="Unassembled WGS sequence"/>
</dbReference>
<dbReference type="InterPro" id="IPR001279">
    <property type="entry name" value="Metallo-B-lactamas"/>
</dbReference>
<proteinExistence type="predicted"/>
<dbReference type="GO" id="GO:0016787">
    <property type="term" value="F:hydrolase activity"/>
    <property type="evidence" value="ECO:0007669"/>
    <property type="project" value="UniProtKB-KW"/>
</dbReference>
<dbReference type="Gene3D" id="3.60.15.10">
    <property type="entry name" value="Ribonuclease Z/Hydroxyacylglutathione hydrolase-like"/>
    <property type="match status" value="1"/>
</dbReference>
<evidence type="ECO:0000313" key="2">
    <source>
        <dbReference type="EMBL" id="KLN61295.1"/>
    </source>
</evidence>
<feature type="domain" description="Metallo-beta-lactamase" evidence="1">
    <location>
        <begin position="38"/>
        <end position="229"/>
    </location>
</feature>
<accession>A0A0H2MX44</accession>
<dbReference type="RefSeq" id="WP_047763376.1">
    <property type="nucleotide sequence ID" value="NZ_LAQL01000004.1"/>
</dbReference>
<dbReference type="Pfam" id="PF12706">
    <property type="entry name" value="Lactamase_B_2"/>
    <property type="match status" value="1"/>
</dbReference>
<keyword evidence="3" id="KW-1185">Reference proteome</keyword>
<dbReference type="STRING" id="1489064.WH96_06475"/>
<dbReference type="AlphaFoldDB" id="A0A0H2MX44"/>
<dbReference type="EMBL" id="LAQL01000004">
    <property type="protein sequence ID" value="KLN61295.1"/>
    <property type="molecule type" value="Genomic_DNA"/>
</dbReference>
<sequence length="259" mass="29049">MKITMLGCGGSGGVPICSGAPGGNWGNCNPENPKNRRRRVSILVEHEDTTILVDTGPDLRVQLLDAGVEYVDAVLYTHDHADHVHGLDELRYLAYKAGGPIEAFMDESDREIITNRFAYAFTSSCDPESTYTPMMDDKTIDGPFKIGSIEITPFYQNHGNTNSLGFRFGDFAYSTDVFDLDGRAFEILAGVKYWIVDCLRYEPHPSHAHFEKALSWVERLKPERTILTHMNQQVDYDDLKSKCPEGVEPGYDGLTFEIK</sequence>
<dbReference type="PATRIC" id="fig|1489064.4.peg.2545"/>
<evidence type="ECO:0000313" key="3">
    <source>
        <dbReference type="Proteomes" id="UP000035444"/>
    </source>
</evidence>
<protein>
    <submittedName>
        <fullName evidence="2">Hydrolase</fullName>
    </submittedName>
</protein>
<organism evidence="2 3">
    <name type="scientific">Kiloniella spongiae</name>
    <dbReference type="NCBI Taxonomy" id="1489064"/>
    <lineage>
        <taxon>Bacteria</taxon>
        <taxon>Pseudomonadati</taxon>
        <taxon>Pseudomonadota</taxon>
        <taxon>Alphaproteobacteria</taxon>
        <taxon>Rhodospirillales</taxon>
        <taxon>Kiloniellaceae</taxon>
        <taxon>Kiloniella</taxon>
    </lineage>
</organism>
<keyword evidence="2" id="KW-0378">Hydrolase</keyword>
<reference evidence="2 3" key="1">
    <citation type="submission" date="2015-03" db="EMBL/GenBank/DDBJ databases">
        <title>Genome Sequence of Kiloniella spongiae MEBiC09566, isolated from a marine sponge.</title>
        <authorList>
            <person name="Shao Z."/>
            <person name="Wang L."/>
            <person name="Li X."/>
        </authorList>
    </citation>
    <scope>NUCLEOTIDE SEQUENCE [LARGE SCALE GENOMIC DNA]</scope>
    <source>
        <strain evidence="2 3">MEBiC09566</strain>
    </source>
</reference>
<dbReference type="OrthoDB" id="9781189at2"/>
<dbReference type="SUPFAM" id="SSF56281">
    <property type="entry name" value="Metallo-hydrolase/oxidoreductase"/>
    <property type="match status" value="1"/>
</dbReference>
<evidence type="ECO:0000259" key="1">
    <source>
        <dbReference type="SMART" id="SM00849"/>
    </source>
</evidence>